<gene>
    <name evidence="2" type="ORF">NE630_15490</name>
</gene>
<dbReference type="AlphaFoldDB" id="A0AAW5K7L5"/>
<evidence type="ECO:0000259" key="1">
    <source>
        <dbReference type="Pfam" id="PF02906"/>
    </source>
</evidence>
<keyword evidence="3" id="KW-1185">Reference proteome</keyword>
<feature type="domain" description="Iron hydrogenase large subunit C-terminal" evidence="1">
    <location>
        <begin position="5"/>
        <end position="76"/>
    </location>
</feature>
<dbReference type="Gene3D" id="3.40.950.10">
    <property type="entry name" value="Fe-only Hydrogenase (Larger Subunit), Chain L, domain 3"/>
    <property type="match status" value="1"/>
</dbReference>
<accession>A0AAW5K7L5</accession>
<reference evidence="2 3" key="1">
    <citation type="submission" date="2022-06" db="EMBL/GenBank/DDBJ databases">
        <title>Isolation of gut microbiota from human fecal samples.</title>
        <authorList>
            <person name="Pamer E.G."/>
            <person name="Barat B."/>
            <person name="Waligurski E."/>
            <person name="Medina S."/>
            <person name="Paddock L."/>
            <person name="Mostad J."/>
        </authorList>
    </citation>
    <scope>NUCLEOTIDE SEQUENCE [LARGE SCALE GENOMIC DNA]</scope>
    <source>
        <strain evidence="2 3">DFI.9.90</strain>
    </source>
</reference>
<dbReference type="RefSeq" id="WP_305146999.1">
    <property type="nucleotide sequence ID" value="NZ_JANFYT010000187.1"/>
</dbReference>
<comment type="caution">
    <text evidence="2">The sequence shown here is derived from an EMBL/GenBank/DDBJ whole genome shotgun (WGS) entry which is preliminary data.</text>
</comment>
<dbReference type="InterPro" id="IPR009016">
    <property type="entry name" value="Fe_hydrogenase"/>
</dbReference>
<evidence type="ECO:0000313" key="3">
    <source>
        <dbReference type="Proteomes" id="UP001205919"/>
    </source>
</evidence>
<proteinExistence type="predicted"/>
<dbReference type="EMBL" id="JANFYT010000187">
    <property type="protein sequence ID" value="MCQ4815829.1"/>
    <property type="molecule type" value="Genomic_DNA"/>
</dbReference>
<dbReference type="InterPro" id="IPR004108">
    <property type="entry name" value="Fe_hydrogenase_lsu_C"/>
</dbReference>
<feature type="non-terminal residue" evidence="2">
    <location>
        <position position="1"/>
    </location>
</feature>
<dbReference type="Gene3D" id="3.40.50.1780">
    <property type="match status" value="1"/>
</dbReference>
<name>A0AAW5K7L5_9BACT</name>
<organism evidence="2 3">
    <name type="scientific">Cloacibacillus evryensis</name>
    <dbReference type="NCBI Taxonomy" id="508460"/>
    <lineage>
        <taxon>Bacteria</taxon>
        <taxon>Thermotogati</taxon>
        <taxon>Synergistota</taxon>
        <taxon>Synergistia</taxon>
        <taxon>Synergistales</taxon>
        <taxon>Synergistaceae</taxon>
        <taxon>Cloacibacillus</taxon>
    </lineage>
</organism>
<protein>
    <recommendedName>
        <fullName evidence="1">Iron hydrogenase large subunit C-terminal domain-containing protein</fullName>
    </recommendedName>
</protein>
<sequence length="76" mass="8529">LDFDQPGQVVDALLKLGFYEVRETAEGAALVTNEYKKLVRENEMPNIITTCCPSVNDLIEKYYPDCAKYMAPVVSP</sequence>
<evidence type="ECO:0000313" key="2">
    <source>
        <dbReference type="EMBL" id="MCQ4815829.1"/>
    </source>
</evidence>
<dbReference type="SUPFAM" id="SSF53920">
    <property type="entry name" value="Fe-only hydrogenase"/>
    <property type="match status" value="1"/>
</dbReference>
<dbReference type="Proteomes" id="UP001205919">
    <property type="component" value="Unassembled WGS sequence"/>
</dbReference>
<dbReference type="Pfam" id="PF02906">
    <property type="entry name" value="Fe_hyd_lg_C"/>
    <property type="match status" value="1"/>
</dbReference>
<feature type="non-terminal residue" evidence="2">
    <location>
        <position position="76"/>
    </location>
</feature>